<dbReference type="GO" id="GO:0003700">
    <property type="term" value="F:DNA-binding transcription factor activity"/>
    <property type="evidence" value="ECO:0007669"/>
    <property type="project" value="InterPro"/>
</dbReference>
<evidence type="ECO:0000256" key="5">
    <source>
        <dbReference type="ARBA" id="ARBA00023125"/>
    </source>
</evidence>
<organism evidence="9 10">
    <name type="scientific">Candidatus Chaera renei</name>
    <dbReference type="NCBI Taxonomy" id="2506947"/>
    <lineage>
        <taxon>Bacteria</taxon>
        <taxon>Candidatus Saccharimonadota</taxon>
        <taxon>Candidatus Saccharimonadia</taxon>
        <taxon>Candidatus Saccharimonadales</taxon>
        <taxon>Candidatus Saccharimonadaceae</taxon>
        <taxon>Candidatus Chaera</taxon>
    </lineage>
</organism>
<dbReference type="PANTHER" id="PTHR34701:SF1">
    <property type="entry name" value="TRANSCRIPTIONAL REGULATOR MRAZ"/>
    <property type="match status" value="1"/>
</dbReference>
<dbReference type="Proteomes" id="UP000289269">
    <property type="component" value="Unassembled WGS sequence"/>
</dbReference>
<dbReference type="GO" id="GO:0000976">
    <property type="term" value="F:transcription cis-regulatory region binding"/>
    <property type="evidence" value="ECO:0007669"/>
    <property type="project" value="TreeGrafter"/>
</dbReference>
<dbReference type="InterPro" id="IPR035642">
    <property type="entry name" value="MraZ_N"/>
</dbReference>
<dbReference type="InterPro" id="IPR003444">
    <property type="entry name" value="MraZ"/>
</dbReference>
<keyword evidence="5 7" id="KW-0238">DNA-binding</keyword>
<dbReference type="SUPFAM" id="SSF89447">
    <property type="entry name" value="AbrB/MazE/MraZ-like"/>
    <property type="match status" value="1"/>
</dbReference>
<keyword evidence="3" id="KW-0677">Repeat</keyword>
<evidence type="ECO:0000256" key="6">
    <source>
        <dbReference type="ARBA" id="ARBA00023163"/>
    </source>
</evidence>
<reference evidence="9" key="1">
    <citation type="submission" date="2019-01" db="EMBL/GenBank/DDBJ databases">
        <title>Genomic signatures and co-occurrence patterns of the ultra-small Saccharimodia (Patescibacteria phylum) suggest a symbiotic lifestyle.</title>
        <authorList>
            <person name="Lemos L."/>
            <person name="Medeiros J."/>
            <person name="Andreote F."/>
            <person name="Fernandes G."/>
            <person name="Varani A."/>
            <person name="Oliveira G."/>
            <person name="Pylro V."/>
        </authorList>
    </citation>
    <scope>NUCLEOTIDE SEQUENCE [LARGE SCALE GENOMIC DNA]</scope>
    <source>
        <strain evidence="9">AMD01</strain>
    </source>
</reference>
<feature type="domain" description="SpoVT-AbrB" evidence="8">
    <location>
        <begin position="6"/>
        <end position="48"/>
    </location>
</feature>
<dbReference type="InterPro" id="IPR020603">
    <property type="entry name" value="MraZ_dom"/>
</dbReference>
<gene>
    <name evidence="9" type="ORF">EOT04_01580</name>
</gene>
<dbReference type="InterPro" id="IPR007159">
    <property type="entry name" value="SpoVT-AbrB_dom"/>
</dbReference>
<evidence type="ECO:0000256" key="3">
    <source>
        <dbReference type="ARBA" id="ARBA00022737"/>
    </source>
</evidence>
<evidence type="ECO:0000259" key="8">
    <source>
        <dbReference type="PROSITE" id="PS51740"/>
    </source>
</evidence>
<evidence type="ECO:0000256" key="1">
    <source>
        <dbReference type="ARBA" id="ARBA00013860"/>
    </source>
</evidence>
<keyword evidence="10" id="KW-1185">Reference proteome</keyword>
<dbReference type="EMBL" id="SCKW01000011">
    <property type="protein sequence ID" value="RWZ79461.1"/>
    <property type="molecule type" value="Genomic_DNA"/>
</dbReference>
<evidence type="ECO:0000256" key="2">
    <source>
        <dbReference type="ARBA" id="ARBA00022490"/>
    </source>
</evidence>
<evidence type="ECO:0000256" key="4">
    <source>
        <dbReference type="ARBA" id="ARBA00023015"/>
    </source>
</evidence>
<dbReference type="CDD" id="cd16320">
    <property type="entry name" value="MraZ_N"/>
    <property type="match status" value="1"/>
</dbReference>
<dbReference type="InterPro" id="IPR037914">
    <property type="entry name" value="SpoVT-AbrB_sf"/>
</dbReference>
<dbReference type="InterPro" id="IPR038619">
    <property type="entry name" value="MraZ_sf"/>
</dbReference>
<protein>
    <recommendedName>
        <fullName evidence="1">Transcriptional regulator MraZ</fullName>
    </recommendedName>
</protein>
<dbReference type="PROSITE" id="PS51740">
    <property type="entry name" value="SPOVT_ABRB"/>
    <property type="match status" value="1"/>
</dbReference>
<accession>A0A4V1J7M1</accession>
<dbReference type="Gene3D" id="3.40.1550.20">
    <property type="entry name" value="Transcriptional regulator MraZ domain"/>
    <property type="match status" value="1"/>
</dbReference>
<evidence type="ECO:0000313" key="9">
    <source>
        <dbReference type="EMBL" id="RWZ79461.1"/>
    </source>
</evidence>
<keyword evidence="2" id="KW-0963">Cytoplasm</keyword>
<evidence type="ECO:0000313" key="10">
    <source>
        <dbReference type="Proteomes" id="UP000289269"/>
    </source>
</evidence>
<evidence type="ECO:0000256" key="7">
    <source>
        <dbReference type="PROSITE-ProRule" id="PRU01076"/>
    </source>
</evidence>
<dbReference type="Pfam" id="PF02381">
    <property type="entry name" value="MraZ"/>
    <property type="match status" value="1"/>
</dbReference>
<dbReference type="AlphaFoldDB" id="A0A4V1J7M1"/>
<dbReference type="PANTHER" id="PTHR34701">
    <property type="entry name" value="TRANSCRIPTIONAL REGULATOR MRAZ"/>
    <property type="match status" value="1"/>
</dbReference>
<keyword evidence="6" id="KW-0804">Transcription</keyword>
<name>A0A4V1J7M1_9BACT</name>
<keyword evidence="4" id="KW-0805">Transcription regulation</keyword>
<dbReference type="GO" id="GO:2000143">
    <property type="term" value="P:negative regulation of DNA-templated transcription initiation"/>
    <property type="evidence" value="ECO:0007669"/>
    <property type="project" value="TreeGrafter"/>
</dbReference>
<sequence length="119" mass="13787">MNSADYFQRRLDEKRRLTVPAELRAEFASGVVVTHGFGKYLHLYSKDVWLNEVEPALRGDILDERVADLNVRFRLGKTEQRLDDKQGRIALDQSQLEYAGIDREVMAVRSGKYWRLMAG</sequence>
<comment type="caution">
    <text evidence="9">The sequence shown here is derived from an EMBL/GenBank/DDBJ whole genome shotgun (WGS) entry which is preliminary data.</text>
</comment>
<proteinExistence type="predicted"/>